<feature type="region of interest" description="Disordered" evidence="1">
    <location>
        <begin position="1768"/>
        <end position="1828"/>
    </location>
</feature>
<evidence type="ECO:0000256" key="1">
    <source>
        <dbReference type="SAM" id="MobiDB-lite"/>
    </source>
</evidence>
<dbReference type="Pfam" id="PF00651">
    <property type="entry name" value="BTB"/>
    <property type="match status" value="1"/>
</dbReference>
<dbReference type="EMBL" id="CAMXCT010006702">
    <property type="protein sequence ID" value="CAI4018602.1"/>
    <property type="molecule type" value="Genomic_DNA"/>
</dbReference>
<comment type="caution">
    <text evidence="3">The sequence shown here is derived from an EMBL/GenBank/DDBJ whole genome shotgun (WGS) entry which is preliminary data.</text>
</comment>
<dbReference type="Proteomes" id="UP001152797">
    <property type="component" value="Unassembled WGS sequence"/>
</dbReference>
<evidence type="ECO:0000259" key="2">
    <source>
        <dbReference type="PROSITE" id="PS50097"/>
    </source>
</evidence>
<name>A0A9P1GPM1_9DINO</name>
<proteinExistence type="predicted"/>
<protein>
    <submittedName>
        <fullName evidence="4">BTB domain-containing protein</fullName>
    </submittedName>
</protein>
<evidence type="ECO:0000313" key="4">
    <source>
        <dbReference type="EMBL" id="CAL4805914.1"/>
    </source>
</evidence>
<feature type="compositionally biased region" description="Basic and acidic residues" evidence="1">
    <location>
        <begin position="1801"/>
        <end position="1810"/>
    </location>
</feature>
<dbReference type="InterPro" id="IPR000210">
    <property type="entry name" value="BTB/POZ_dom"/>
</dbReference>
<reference evidence="4 5" key="2">
    <citation type="submission" date="2024-05" db="EMBL/GenBank/DDBJ databases">
        <authorList>
            <person name="Chen Y."/>
            <person name="Shah S."/>
            <person name="Dougan E. K."/>
            <person name="Thang M."/>
            <person name="Chan C."/>
        </authorList>
    </citation>
    <scope>NUCLEOTIDE SEQUENCE [LARGE SCALE GENOMIC DNA]</scope>
</reference>
<dbReference type="PROSITE" id="PS50097">
    <property type="entry name" value="BTB"/>
    <property type="match status" value="1"/>
</dbReference>
<dbReference type="CDD" id="cd18186">
    <property type="entry name" value="BTB_POZ_ZBTB_KLHL-like"/>
    <property type="match status" value="1"/>
</dbReference>
<gene>
    <name evidence="3" type="ORF">C1SCF055_LOCUS43154</name>
</gene>
<dbReference type="OrthoDB" id="449126at2759"/>
<feature type="compositionally biased region" description="Basic residues" evidence="1">
    <location>
        <begin position="1812"/>
        <end position="1828"/>
    </location>
</feature>
<dbReference type="EMBL" id="CAMXCT030006702">
    <property type="protein sequence ID" value="CAL4805914.1"/>
    <property type="molecule type" value="Genomic_DNA"/>
</dbReference>
<organism evidence="3">
    <name type="scientific">Cladocopium goreaui</name>
    <dbReference type="NCBI Taxonomy" id="2562237"/>
    <lineage>
        <taxon>Eukaryota</taxon>
        <taxon>Sar</taxon>
        <taxon>Alveolata</taxon>
        <taxon>Dinophyceae</taxon>
        <taxon>Suessiales</taxon>
        <taxon>Symbiodiniaceae</taxon>
        <taxon>Cladocopium</taxon>
    </lineage>
</organism>
<dbReference type="InterPro" id="IPR011333">
    <property type="entry name" value="SKP1/BTB/POZ_sf"/>
</dbReference>
<feature type="compositionally biased region" description="Polar residues" evidence="1">
    <location>
        <begin position="1266"/>
        <end position="1279"/>
    </location>
</feature>
<accession>A0A9P1GPM1</accession>
<sequence>MFAVPSAGTGIDSISKPKLLPDTVFGWTEGYTAGSAGTPKLSVEEVRKRANAKGLHTGQGFELFFDQACRVSPEADFKIPERLRLDTLREPRSECERVVLSNAFLTMFPNFANAILFTFWRMTFKLARLSMDPTKAMVDEILKVLYDFLRRVQQGGKNFYLDDDFYKAFGYRKDGSLFGKLWSNLPSALTEIAATLQTRKDTRTQWITESIAFRSKLKSARRMRVRELENDRKTIATEVEGCICQEQWTAYKWRKLMPQLETFSGCVENSDQQSLKFVKNSSSWKGFCKTKRDMYSAVTTQCGVKFAECDPEAESKKPKFQIWRSADVLRAVRLPLLQLDLYLHIDLRNRRADFCTPNFAPLMLDSNTHWSMSNWLPYDLRRSGCFGARIHPPGFSLQLTRCRHRALGSSKKVTTEWSMTGVAYLVSHYNVWGTGDGDMTRTWFGGGENWGAAAASQGWPNFLMADPGTWFSSSAGSGYLSTPSVAASPSAFWFGLLAEVISTLSMAEFFSPKNASSKMHTAKTAVTTAVVVIWRLLQKYAVVPNSWSAFMGTASVLKSLGMKGLLKATGFRNEHDVVLSLKYATNFARRRLDLASLINDMSMDQLREIFFAAKVLGAPVDQLWVNHTSTAAGAPSVVRNMHRERCDGRPLWYKAGEEYGTWTRWTSSILIALDPSRSNACLGDFEIEQVLQQVSVETLECWGNHISSVESVPKAKPEMFKRIMMEANRKEKKMTPSIFDSSGQLLKGTEVPLGYFSLSYVRTFMSENFGNFLSSMNTSKQESFLKIFGRGKKSRVKLKQSPIVSLMRSILRPGRRDAIFAKEAPSGFQPEEISSSKTSYYDVGLSILTRLGFSFIKLPGIFQLQPYLQLSVQYDVKEILRVFKAKVRPGHESSKVQEHLRRKRTCEQCIEMNLAFCDRQEAADAMLKKGHTMDMDACEPMDLQSKEMCHRFALPEGTHLAKTLRGDGLFKKEVCPCYRPVSGTQIVPRWITTKASCADISWPDAEVEALKRASKDRDWSSGFSMQNQNVRFGLDEMDKFNSEPPKQKGCLEGYRCCAILQDSEKPSKVRCVETKSLFKKSSWIHPTSKCKYFKPKDLKGPWTHAEQHCAADDVDGYWSWNKEANEWHEESAPVEVPTEAEALTGSGALDPYGENVTLFLTARQWEVPRLAALCERQIKIRLSIDSVLPLLRVSAAEPRAESIQDACKQFFLANYQACTNLQECEALDPRLLCELMRLNTAKAASPVAAAPGPPMAPSAASPSSPQVIHSSGSAPQLATSPGARSKAGQSPQAWCEDLQESSWHATSLDHAQALPASTLAQDLKRLLTEEIAPDFEVVVQDEVILVHKFLMVARSKYFETCILTSGMQESQEGRLVIDASWAMTAEEFRALLHFLYAGDEILRILAPHTAMYLVDASSFYGLTNHRLKHFCELCIKDSFNETHVLQLFEASSRLDVEGTQAVRSMALDFIISNFHTVCQQPALEQLDRSLLIEIMRGVADRLHPSPPQVQVSSLPNVALGGEASSFYTGPSVQTYASPAGVYGGAPIAGGAYSGGTLTAGAYTGGTLAAGSYTGGTSALSGAYTGGTSALAGAYTPGTLAGGTYSPSSGAYTGAVVGGTSYTGGTVAGAAYTPGTISSGLAYTPGSISGGVTTVSGGNYSSAPAYGTGTGSFSIAPANTYGGYYGAGTYSSPPAEAQGASSASFTVPPMGQDPYSGTAALPTTNSMLLNPLNPLQSAPSMIAYNSGLSGGFGTGLGYSSAMDGPFKFYATPPGKLPEEPRPSKTDDAAQTGFSLRAGVSSEPREDAESSSKKSGKKHASKKKKSSGCC</sequence>
<dbReference type="PANTHER" id="PTHR24413">
    <property type="entry name" value="SPECKLE-TYPE POZ PROTEIN"/>
    <property type="match status" value="1"/>
</dbReference>
<reference evidence="3" key="1">
    <citation type="submission" date="2022-10" db="EMBL/GenBank/DDBJ databases">
        <authorList>
            <person name="Chen Y."/>
            <person name="Dougan E. K."/>
            <person name="Chan C."/>
            <person name="Rhodes N."/>
            <person name="Thang M."/>
        </authorList>
    </citation>
    <scope>NUCLEOTIDE SEQUENCE</scope>
</reference>
<dbReference type="SUPFAM" id="SSF54695">
    <property type="entry name" value="POZ domain"/>
    <property type="match status" value="1"/>
</dbReference>
<feature type="domain" description="BTB" evidence="2">
    <location>
        <begin position="1333"/>
        <end position="1404"/>
    </location>
</feature>
<feature type="compositionally biased region" description="Basic and acidic residues" evidence="1">
    <location>
        <begin position="1775"/>
        <end position="1786"/>
    </location>
</feature>
<feature type="region of interest" description="Disordered" evidence="1">
    <location>
        <begin position="1246"/>
        <end position="1291"/>
    </location>
</feature>
<dbReference type="Gene3D" id="3.30.710.10">
    <property type="entry name" value="Potassium Channel Kv1.1, Chain A"/>
    <property type="match status" value="1"/>
</dbReference>
<dbReference type="EMBL" id="CAMXCT020006702">
    <property type="protein sequence ID" value="CAL1171977.1"/>
    <property type="molecule type" value="Genomic_DNA"/>
</dbReference>
<evidence type="ECO:0000313" key="5">
    <source>
        <dbReference type="Proteomes" id="UP001152797"/>
    </source>
</evidence>
<keyword evidence="5" id="KW-1185">Reference proteome</keyword>
<evidence type="ECO:0000313" key="3">
    <source>
        <dbReference type="EMBL" id="CAI4018602.1"/>
    </source>
</evidence>